<dbReference type="EMBL" id="SIJK02000003">
    <property type="protein sequence ID" value="MBP1464593.1"/>
    <property type="molecule type" value="Genomic_DNA"/>
</dbReference>
<dbReference type="Proteomes" id="UP001193081">
    <property type="component" value="Unassembled WGS sequence"/>
</dbReference>
<proteinExistence type="predicted"/>
<accession>A0ABS4D599</accession>
<dbReference type="PANTHER" id="PTHR33969:SF2">
    <property type="entry name" value="SEGREGATION AND CONDENSATION PROTEIN A"/>
    <property type="match status" value="1"/>
</dbReference>
<gene>
    <name evidence="3" type="ORF">EYB53_002610</name>
</gene>
<evidence type="ECO:0000256" key="2">
    <source>
        <dbReference type="ARBA" id="ARBA00044777"/>
    </source>
</evidence>
<keyword evidence="4" id="KW-1185">Reference proteome</keyword>
<dbReference type="InterPro" id="IPR023093">
    <property type="entry name" value="ScpA-like_C"/>
</dbReference>
<evidence type="ECO:0000256" key="1">
    <source>
        <dbReference type="ARBA" id="ARBA00022829"/>
    </source>
</evidence>
<reference evidence="3 4" key="1">
    <citation type="submission" date="2021-03" db="EMBL/GenBank/DDBJ databases">
        <authorList>
            <person name="Grouzdev D.S."/>
        </authorList>
    </citation>
    <scope>NUCLEOTIDE SEQUENCE [LARGE SCALE GENOMIC DNA]</scope>
    <source>
        <strain evidence="3 4">M50-1</strain>
    </source>
</reference>
<comment type="caution">
    <text evidence="3">The sequence shown here is derived from an EMBL/GenBank/DDBJ whole genome shotgun (WGS) entry which is preliminary data.</text>
</comment>
<evidence type="ECO:0000313" key="3">
    <source>
        <dbReference type="EMBL" id="MBP1464593.1"/>
    </source>
</evidence>
<dbReference type="Pfam" id="PF02616">
    <property type="entry name" value="SMC_ScpA"/>
    <property type="match status" value="1"/>
</dbReference>
<sequence>MNSTKYEITLPAFTGPLDLLLRLIEREELDITTIALAQVADQYLAYVRSLEAPEPRALAEFVSLAARLLVIKSRLLLPRPTRLERATDGEEEDDAEALARQLREYRRYQQAAAWLRACYDDERQTFVRAAPIAIKLDLKPPLVKQNIAELLAAIQRRLQLRLTLDEPEVVSLAPRLTVHEVVEQIEQRLEHQAWCSFEDLFGLSVTREDVIVTFWAVLELLKRRMIVLEQQALFGPISLGRAKLGP</sequence>
<dbReference type="PANTHER" id="PTHR33969">
    <property type="entry name" value="SEGREGATION AND CONDENSATION PROTEIN A"/>
    <property type="match status" value="1"/>
</dbReference>
<evidence type="ECO:0000313" key="4">
    <source>
        <dbReference type="Proteomes" id="UP001193081"/>
    </source>
</evidence>
<dbReference type="Gene3D" id="1.10.10.580">
    <property type="entry name" value="Structural maintenance of chromosome 1. Chain E"/>
    <property type="match status" value="1"/>
</dbReference>
<protein>
    <recommendedName>
        <fullName evidence="2">Segregation and condensation protein A</fullName>
    </recommendedName>
</protein>
<dbReference type="RefSeq" id="WP_135476437.1">
    <property type="nucleotide sequence ID" value="NZ_SIJK02000003.1"/>
</dbReference>
<keyword evidence="1" id="KW-0159">Chromosome partition</keyword>
<organism evidence="3 4">
    <name type="scientific">Candidatus Chloroploca mongolica</name>
    <dbReference type="NCBI Taxonomy" id="2528176"/>
    <lineage>
        <taxon>Bacteria</taxon>
        <taxon>Bacillati</taxon>
        <taxon>Chloroflexota</taxon>
        <taxon>Chloroflexia</taxon>
        <taxon>Chloroflexales</taxon>
        <taxon>Chloroflexineae</taxon>
        <taxon>Oscillochloridaceae</taxon>
        <taxon>Candidatus Chloroploca</taxon>
    </lineage>
</organism>
<dbReference type="InterPro" id="IPR003768">
    <property type="entry name" value="ScpA"/>
</dbReference>
<name>A0ABS4D599_9CHLR</name>
<dbReference type="Gene3D" id="6.10.250.2410">
    <property type="match status" value="1"/>
</dbReference>